<comment type="caution">
    <text evidence="2">The sequence shown here is derived from an EMBL/GenBank/DDBJ whole genome shotgun (WGS) entry which is preliminary data.</text>
</comment>
<gene>
    <name evidence="2" type="ORF">BFS16_00915</name>
</gene>
<dbReference type="Pfam" id="PF12728">
    <property type="entry name" value="HTH_17"/>
    <property type="match status" value="1"/>
</dbReference>
<dbReference type="EMBL" id="NBAX01000001">
    <property type="protein sequence ID" value="PNP96478.1"/>
    <property type="molecule type" value="Genomic_DNA"/>
</dbReference>
<evidence type="ECO:0000313" key="3">
    <source>
        <dbReference type="Proteomes" id="UP000236634"/>
    </source>
</evidence>
<evidence type="ECO:0000313" key="2">
    <source>
        <dbReference type="EMBL" id="PNP96478.1"/>
    </source>
</evidence>
<organism evidence="2 3">
    <name type="scientific">Hoylesella timonensis</name>
    <dbReference type="NCBI Taxonomy" id="386414"/>
    <lineage>
        <taxon>Bacteria</taxon>
        <taxon>Pseudomonadati</taxon>
        <taxon>Bacteroidota</taxon>
        <taxon>Bacteroidia</taxon>
        <taxon>Bacteroidales</taxon>
        <taxon>Prevotellaceae</taxon>
        <taxon>Hoylesella</taxon>
    </lineage>
</organism>
<name>A0A2K0XPU0_9BACT</name>
<protein>
    <recommendedName>
        <fullName evidence="1">Helix-turn-helix domain-containing protein</fullName>
    </recommendedName>
</protein>
<reference evidence="2 3" key="1">
    <citation type="submission" date="2017-03" db="EMBL/GenBank/DDBJ databases">
        <authorList>
            <person name="Afonso C.L."/>
            <person name="Miller P.J."/>
            <person name="Scott M.A."/>
            <person name="Spackman E."/>
            <person name="Goraichik I."/>
            <person name="Dimitrov K.M."/>
            <person name="Suarez D.L."/>
            <person name="Swayne D.E."/>
        </authorList>
    </citation>
    <scope>NUCLEOTIDE SEQUENCE [LARGE SCALE GENOMIC DNA]</scope>
    <source>
        <strain evidence="2 3">DNF00076</strain>
    </source>
</reference>
<dbReference type="SUPFAM" id="SSF46955">
    <property type="entry name" value="Putative DNA-binding domain"/>
    <property type="match status" value="1"/>
</dbReference>
<dbReference type="PANTHER" id="PTHR34585:SF22">
    <property type="entry name" value="HELIX-TURN-HELIX DOMAIN-CONTAINING PROTEIN"/>
    <property type="match status" value="1"/>
</dbReference>
<accession>A0A2K0XPU0</accession>
<sequence length="142" mass="16497">MSHKPAFSIPCNFAAETRKTVLIMNVIMIESAAFQELVGHIEKIAEHIRKYEDRQPVQPQERWLTSKEVTTLLGISLRTLQRYRDEGRIPFSLMGHTCRYRLTDVERMMNGCSMSGNTERIGELHRQYMVRIGKGRSIDKQT</sequence>
<proteinExistence type="predicted"/>
<dbReference type="InterPro" id="IPR009061">
    <property type="entry name" value="DNA-bd_dom_put_sf"/>
</dbReference>
<dbReference type="Proteomes" id="UP000236634">
    <property type="component" value="Unassembled WGS sequence"/>
</dbReference>
<evidence type="ECO:0000259" key="1">
    <source>
        <dbReference type="Pfam" id="PF12728"/>
    </source>
</evidence>
<dbReference type="AlphaFoldDB" id="A0A2K0XPU0"/>
<dbReference type="PANTHER" id="PTHR34585">
    <property type="match status" value="1"/>
</dbReference>
<feature type="domain" description="Helix-turn-helix" evidence="1">
    <location>
        <begin position="63"/>
        <end position="112"/>
    </location>
</feature>
<dbReference type="InterPro" id="IPR041657">
    <property type="entry name" value="HTH_17"/>
</dbReference>